<evidence type="ECO:0000256" key="2">
    <source>
        <dbReference type="ARBA" id="ARBA00022490"/>
    </source>
</evidence>
<comment type="caution">
    <text evidence="6">The sequence shown here is derived from an EMBL/GenBank/DDBJ whole genome shotgun (WGS) entry which is preliminary data.</text>
</comment>
<feature type="region of interest" description="Disordered" evidence="4">
    <location>
        <begin position="337"/>
        <end position="398"/>
    </location>
</feature>
<protein>
    <recommendedName>
        <fullName evidence="5">GAR domain-containing protein</fullName>
    </recommendedName>
</protein>
<feature type="compositionally biased region" description="Pro residues" evidence="4">
    <location>
        <begin position="346"/>
        <end position="359"/>
    </location>
</feature>
<sequence length="969" mass="107097">MSDTPTQVARHARHAHAPATSTSTSPPPKNRISDDILANLGPRNVVDALNTATGALRASLDKFSTTDREFTMRTALASHAIWVWLEELQSWPWPSGSGSSGFEIPGEEERKKKSMQLSVPEEGDDQWMGSLLARDVAKYDRRVADIQRDLSELGIEDIKTHIRMNHIDAMSRPGTPLSEFNAAAQLSRSSYNRMEDHTAVIMTIVMHALPVLNNLRRLLQTWDLRLCALRRVPTLLLALEDAEVALQSAFKAISLHTKDTPQKDDGSPQDSTLTRDTFDVMKKHIEQLIARPGRSLDYMLDCLEGLSDTLPGDWLDRMEAVESSYSDWVVVCEKKIRETERNTPTQPDPPQPTEPPRSPSPVKQDAEAKEPASLDDNLISDEPDSDDDTPINASTGVVPIPLLLPPKIIRSDSSEDINTSMEPTKSRIPSGLSEADTIVPGWHKRDSSSESEPESPPSFLPIEEVDETCEENDTFDGNRDVLPGTPKAPRQSIEEDFNSSTMFTRTPETPEYNYSFSHDYEREISPELPPLRPLPLPRPRIDPSRTLAVRSSSMNFGALSSDPPEISGSPDLPRTRIREAEYIQASPPSSPPEESKGTLSAPLGSPFLAPDRNVDDLDISTMHMEQIDESYNDEFDDSFSISEYPTPFEHRGSAGDQHLQQQISHIIDSIPAKIKLTTEPKVNLNPPDLQLPRVRKRPSIEPFRRSTSGLSSNSRAGTPSFTLSPAKNTRVRNRGHSEIKVYHLSRSTGEAPIKLFIRCVGEQGERVMVRVGGGWADLGEYLKEYASHHKRRSAATNAKVEVLPESPGSRRSNVGSSPGGRPQSAVETSPISPLSVRKTRRSIGAMGSEMPKMSFGTPGDEGTPEVFGRSRSNSHLSWKEDDSSFLGLAGPTGKKVEMSEENKAWVASVKEKVRIASNGERRISSSTSQFGELGKVGGTKRLFLKSEDRRESKGGRDSRGGRESRGSVR</sequence>
<dbReference type="PROSITE" id="PS51460">
    <property type="entry name" value="GAR"/>
    <property type="match status" value="1"/>
</dbReference>
<feature type="domain" description="GAR" evidence="5">
    <location>
        <begin position="712"/>
        <end position="789"/>
    </location>
</feature>
<feature type="compositionally biased region" description="Acidic residues" evidence="4">
    <location>
        <begin position="378"/>
        <end position="389"/>
    </location>
</feature>
<dbReference type="Proteomes" id="UP001152024">
    <property type="component" value="Unassembled WGS sequence"/>
</dbReference>
<dbReference type="EMBL" id="JAOQBH010000001">
    <property type="protein sequence ID" value="KAJ4141335.1"/>
    <property type="molecule type" value="Genomic_DNA"/>
</dbReference>
<evidence type="ECO:0000256" key="1">
    <source>
        <dbReference type="ARBA" id="ARBA00004245"/>
    </source>
</evidence>
<dbReference type="SUPFAM" id="SSF143575">
    <property type="entry name" value="GAS2 domain-like"/>
    <property type="match status" value="1"/>
</dbReference>
<keyword evidence="3" id="KW-0206">Cytoskeleton</keyword>
<dbReference type="Gene3D" id="3.30.920.20">
    <property type="entry name" value="Gas2-like domain"/>
    <property type="match status" value="1"/>
</dbReference>
<keyword evidence="2" id="KW-0963">Cytoplasm</keyword>
<evidence type="ECO:0000259" key="5">
    <source>
        <dbReference type="PROSITE" id="PS51460"/>
    </source>
</evidence>
<evidence type="ECO:0000313" key="6">
    <source>
        <dbReference type="EMBL" id="KAJ4141335.1"/>
    </source>
</evidence>
<dbReference type="InterPro" id="IPR036534">
    <property type="entry name" value="GAR_dom_sf"/>
</dbReference>
<proteinExistence type="predicted"/>
<reference evidence="6" key="1">
    <citation type="submission" date="2022-09" db="EMBL/GenBank/DDBJ databases">
        <title>Fusarium specimens isolated from Avocado Roots.</title>
        <authorList>
            <person name="Stajich J."/>
            <person name="Roper C."/>
            <person name="Heimlech-Rivalta G."/>
        </authorList>
    </citation>
    <scope>NUCLEOTIDE SEQUENCE</scope>
    <source>
        <strain evidence="6">CF00095</strain>
    </source>
</reference>
<dbReference type="InterPro" id="IPR003108">
    <property type="entry name" value="GAR_dom"/>
</dbReference>
<feature type="region of interest" description="Disordered" evidence="4">
    <location>
        <begin position="790"/>
        <end position="878"/>
    </location>
</feature>
<organism evidence="6 7">
    <name type="scientific">Fusarium equiseti</name>
    <name type="common">Fusarium scirpi</name>
    <dbReference type="NCBI Taxonomy" id="61235"/>
    <lineage>
        <taxon>Eukaryota</taxon>
        <taxon>Fungi</taxon>
        <taxon>Dikarya</taxon>
        <taxon>Ascomycota</taxon>
        <taxon>Pezizomycotina</taxon>
        <taxon>Sordariomycetes</taxon>
        <taxon>Hypocreomycetidae</taxon>
        <taxon>Hypocreales</taxon>
        <taxon>Nectriaceae</taxon>
        <taxon>Fusarium</taxon>
        <taxon>Fusarium incarnatum-equiseti species complex</taxon>
    </lineage>
</organism>
<comment type="subcellular location">
    <subcellularLocation>
        <location evidence="1">Cytoplasm</location>
        <location evidence="1">Cytoskeleton</location>
    </subcellularLocation>
</comment>
<accession>A0ABQ8RT77</accession>
<feature type="compositionally biased region" description="Polar residues" evidence="4">
    <location>
        <begin position="705"/>
        <end position="727"/>
    </location>
</feature>
<feature type="region of interest" description="Disordered" evidence="4">
    <location>
        <begin position="702"/>
        <end position="727"/>
    </location>
</feature>
<dbReference type="Pfam" id="PF02187">
    <property type="entry name" value="GAS2"/>
    <property type="match status" value="1"/>
</dbReference>
<keyword evidence="7" id="KW-1185">Reference proteome</keyword>
<gene>
    <name evidence="6" type="ORF">NW768_000546</name>
</gene>
<feature type="region of interest" description="Disordered" evidence="4">
    <location>
        <begin position="94"/>
        <end position="120"/>
    </location>
</feature>
<feature type="compositionally biased region" description="Acidic residues" evidence="4">
    <location>
        <begin position="463"/>
        <end position="474"/>
    </location>
</feature>
<evidence type="ECO:0000256" key="4">
    <source>
        <dbReference type="SAM" id="MobiDB-lite"/>
    </source>
</evidence>
<feature type="compositionally biased region" description="Pro residues" evidence="4">
    <location>
        <begin position="527"/>
        <end position="538"/>
    </location>
</feature>
<evidence type="ECO:0000256" key="3">
    <source>
        <dbReference type="ARBA" id="ARBA00023212"/>
    </source>
</evidence>
<evidence type="ECO:0000313" key="7">
    <source>
        <dbReference type="Proteomes" id="UP001152024"/>
    </source>
</evidence>
<name>A0ABQ8RT77_FUSEQ</name>
<feature type="region of interest" description="Disordered" evidence="4">
    <location>
        <begin position="1"/>
        <end position="34"/>
    </location>
</feature>
<feature type="region of interest" description="Disordered" evidence="4">
    <location>
        <begin position="413"/>
        <end position="612"/>
    </location>
</feature>
<feature type="compositionally biased region" description="Basic and acidic residues" evidence="4">
    <location>
        <begin position="944"/>
        <end position="969"/>
    </location>
</feature>
<feature type="region of interest" description="Disordered" evidence="4">
    <location>
        <begin position="926"/>
        <end position="969"/>
    </location>
</feature>
<feature type="compositionally biased region" description="Polar residues" evidence="4">
    <location>
        <begin position="498"/>
        <end position="516"/>
    </location>
</feature>